<proteinExistence type="inferred from homology"/>
<evidence type="ECO:0000313" key="4">
    <source>
        <dbReference type="EMBL" id="AEB09642.1"/>
    </source>
</evidence>
<accession>F2NI16</accession>
<dbReference type="InterPro" id="IPR020287">
    <property type="entry name" value="Tail_sheath_C"/>
</dbReference>
<dbReference type="EMBL" id="CP002629">
    <property type="protein sequence ID" value="AEB09642.1"/>
    <property type="molecule type" value="Genomic_DNA"/>
</dbReference>
<name>F2NI16_DESAR</name>
<dbReference type="Pfam" id="PF17482">
    <property type="entry name" value="Phage_sheath_1C"/>
    <property type="match status" value="1"/>
</dbReference>
<dbReference type="InterPro" id="IPR052042">
    <property type="entry name" value="Tail_sheath_structural"/>
</dbReference>
<dbReference type="Proteomes" id="UP000000483">
    <property type="component" value="Chromosome"/>
</dbReference>
<feature type="domain" description="Tail sheath protein C-terminal" evidence="3">
    <location>
        <begin position="715"/>
        <end position="815"/>
    </location>
</feature>
<dbReference type="RefSeq" id="WP_013706751.1">
    <property type="nucleotide sequence ID" value="NC_015388.1"/>
</dbReference>
<keyword evidence="5" id="KW-1185">Reference proteome</keyword>
<dbReference type="Gene3D" id="3.40.50.11780">
    <property type="match status" value="2"/>
</dbReference>
<dbReference type="Pfam" id="PF04984">
    <property type="entry name" value="Phage_sheath_1"/>
    <property type="match status" value="1"/>
</dbReference>
<feature type="domain" description="Tail sheath protein subtilisin-like" evidence="2">
    <location>
        <begin position="552"/>
        <end position="706"/>
    </location>
</feature>
<comment type="similarity">
    <text evidence="1">Belongs to the myoviridae tail sheath protein family.</text>
</comment>
<dbReference type="KEGG" id="dao:Desac_1802"/>
<organism evidence="4 5">
    <name type="scientific">Desulfobacca acetoxidans (strain ATCC 700848 / DSM 11109 / ASRB2)</name>
    <dbReference type="NCBI Taxonomy" id="880072"/>
    <lineage>
        <taxon>Bacteria</taxon>
        <taxon>Pseudomonadati</taxon>
        <taxon>Thermodesulfobacteriota</taxon>
        <taxon>Desulfobaccia</taxon>
        <taxon>Desulfobaccales</taxon>
        <taxon>Desulfobaccaceae</taxon>
        <taxon>Desulfobacca</taxon>
    </lineage>
</organism>
<dbReference type="PANTHER" id="PTHR35861">
    <property type="match status" value="1"/>
</dbReference>
<dbReference type="InterPro" id="IPR035089">
    <property type="entry name" value="Phage_sheath_subtilisin"/>
</dbReference>
<protein>
    <submittedName>
        <fullName evidence="4">Phage tail sheath protein</fullName>
    </submittedName>
</protein>
<evidence type="ECO:0000259" key="2">
    <source>
        <dbReference type="Pfam" id="PF04984"/>
    </source>
</evidence>
<dbReference type="eggNOG" id="COG3497">
    <property type="taxonomic scope" value="Bacteria"/>
</dbReference>
<evidence type="ECO:0000256" key="1">
    <source>
        <dbReference type="ARBA" id="ARBA00008005"/>
    </source>
</evidence>
<evidence type="ECO:0000313" key="5">
    <source>
        <dbReference type="Proteomes" id="UP000000483"/>
    </source>
</evidence>
<dbReference type="HOGENOM" id="CLU_009303_1_0_7"/>
<dbReference type="PANTHER" id="PTHR35861:SF1">
    <property type="entry name" value="PHAGE TAIL SHEATH PROTEIN"/>
    <property type="match status" value="1"/>
</dbReference>
<gene>
    <name evidence="4" type="ordered locus">Desac_1802</name>
</gene>
<reference evidence="5" key="2">
    <citation type="submission" date="2011-03" db="EMBL/GenBank/DDBJ databases">
        <title>The complete genome of Desulfobacca acetoxidans DSM 11109.</title>
        <authorList>
            <consortium name="US DOE Joint Genome Institute (JGI-PGF)"/>
            <person name="Lucas S."/>
            <person name="Copeland A."/>
            <person name="Lapidus A."/>
            <person name="Bruce D."/>
            <person name="Goodwin L."/>
            <person name="Pitluck S."/>
            <person name="Peters L."/>
            <person name="Kyrpides N."/>
            <person name="Mavromatis K."/>
            <person name="Ivanova N."/>
            <person name="Ovchinnikova G."/>
            <person name="Teshima H."/>
            <person name="Detter J.C."/>
            <person name="Han C."/>
            <person name="Land M."/>
            <person name="Hauser L."/>
            <person name="Markowitz V."/>
            <person name="Cheng J.-F."/>
            <person name="Hugenholtz P."/>
            <person name="Woyke T."/>
            <person name="Wu D."/>
            <person name="Spring S."/>
            <person name="Schueler E."/>
            <person name="Brambilla E."/>
            <person name="Klenk H.-P."/>
            <person name="Eisen J.A."/>
        </authorList>
    </citation>
    <scope>NUCLEOTIDE SEQUENCE [LARGE SCALE GENOMIC DNA]</scope>
    <source>
        <strain evidence="5">ATCC 700848 / DSM 11109 / ASRB2</strain>
    </source>
</reference>
<dbReference type="OrthoDB" id="9767864at2"/>
<dbReference type="AlphaFoldDB" id="F2NI16"/>
<evidence type="ECO:0000259" key="3">
    <source>
        <dbReference type="Pfam" id="PF17482"/>
    </source>
</evidence>
<sequence>MAVTPTYPGVYVQEIPSGVRSIAGVSTSIGLFIGRTSKGPLNQAVRLFSYTDFERTFSSDTSVSAMADHVRLFFLNGGTDCYVMRIANGATFAQTTLLAEDGVTEVLQLTAKFPGAIGNSIRAVVSYGGANPETTFNLDLFREEVDAGGRISILEAETYKNLSMNPVAALYAPEVVNTNSSLVRAAVPAPLPATNPGFSLSGQPVVYDSGDLTTLRDMWANRLGNASIGGNRFMISVDGQPVIPINLNGVDIAGIAAPTAANIAQAIEDEINNLLAAAGQAGTTVTVTLDDANDVPNVVTGAVLDAGIAGTADSASVLKIASNVASGASVVITPSATNDLSVPLRLGAGQGGIEVSAYSAHRPAPNGISLQAADQTVLRDLGDLQHNQILALRLSAFDSAGAPAIATVPVNLLAEGGALATTPLWLNSLGGLRTILQRLADAVNTYRNANPLTFFWSASVAGNRLTLTTSRGTANTVSATFASDPVAQDIGPFFNVNTRYYSIGEGALVTTFQTPTPAVDTNGAAAPSVTDGTAPTLQDYTNAFPLVEKDADIFNIMVLPEDADAAAVDLSLVYGPASVFCQQQRAFLVMEAPKAWKTAQDASTKVANLRVGLVKDHSALYFPRLLISDGKKTKALGAAGAVAGVYARIDNTRGVWKAPAGVEADLRGIVGLEHRFTDGEHGAMNPQGVNVLRPFPNGLVIYGARTNDGADDFASEYKYIPIRRLALYIEESLYRGLKWVVFEPNDDPLYGQIRLNVGVFMHDLYRRGAFQGPKPSDAYFVKCDRETTTQSDRNLGIVNIIVGFAPLKPAEFVILYLQQMAGQLQV</sequence>
<dbReference type="STRING" id="880072.Desac_1802"/>
<reference evidence="4 5" key="1">
    <citation type="journal article" date="2011" name="Stand. Genomic Sci.">
        <title>Complete genome sequence of the acetate-degrading sulfate reducer Desulfobacca acetoxidans type strain (ASRB2).</title>
        <authorList>
            <person name="Goker M."/>
            <person name="Teshima H."/>
            <person name="Lapidus A."/>
            <person name="Nolan M."/>
            <person name="Lucas S."/>
            <person name="Hammon N."/>
            <person name="Deshpande S."/>
            <person name="Cheng J.F."/>
            <person name="Tapia R."/>
            <person name="Han C."/>
            <person name="Goodwin L."/>
            <person name="Pitluck S."/>
            <person name="Huntemann M."/>
            <person name="Liolios K."/>
            <person name="Ivanova N."/>
            <person name="Pagani I."/>
            <person name="Mavromatis K."/>
            <person name="Ovchinikova G."/>
            <person name="Pati A."/>
            <person name="Chen A."/>
            <person name="Palaniappan K."/>
            <person name="Land M."/>
            <person name="Hauser L."/>
            <person name="Brambilla E.M."/>
            <person name="Rohde M."/>
            <person name="Spring S."/>
            <person name="Detter J.C."/>
            <person name="Woyke T."/>
            <person name="Bristow J."/>
            <person name="Eisen J.A."/>
            <person name="Markowitz V."/>
            <person name="Hugenholtz P."/>
            <person name="Kyrpides N.C."/>
            <person name="Klenk H.P."/>
        </authorList>
    </citation>
    <scope>NUCLEOTIDE SEQUENCE [LARGE SCALE GENOMIC DNA]</scope>
    <source>
        <strain evidence="5">ATCC 700848 / DSM 11109 / ASRB2</strain>
    </source>
</reference>